<evidence type="ECO:0000256" key="1">
    <source>
        <dbReference type="SAM" id="Coils"/>
    </source>
</evidence>
<feature type="coiled-coil region" evidence="1">
    <location>
        <begin position="40"/>
        <end position="67"/>
    </location>
</feature>
<dbReference type="PANTHER" id="PTHR46236:SF12">
    <property type="entry name" value="MATH DOMAIN-CONTAINING PROTEIN"/>
    <property type="match status" value="1"/>
</dbReference>
<proteinExistence type="predicted"/>
<protein>
    <submittedName>
        <fullName evidence="2">MATH domain and coiled-coil domain-containing protein</fullName>
    </submittedName>
</protein>
<sequence length="95" mass="11111">MRKTELTELTEAGFKLDCLKSKLEEVFLERKKALSDRSWIQQLEERLKKTELTLSDLKAELDKEKIKSAAAAKVSSFQFIDYLLRRFFLSCFSIS</sequence>
<accession>A0A1J3FSB4</accession>
<keyword evidence="1" id="KW-0175">Coiled coil</keyword>
<reference evidence="2" key="1">
    <citation type="submission" date="2016-07" db="EMBL/GenBank/DDBJ databases">
        <title>De novo transcriptome assembly of four accessions of the metal hyperaccumulator plant Noccaea caerulescens.</title>
        <authorList>
            <person name="Blande D."/>
            <person name="Halimaa P."/>
            <person name="Tervahauta A.I."/>
            <person name="Aarts M.G."/>
            <person name="Karenlampi S.O."/>
        </authorList>
    </citation>
    <scope>NUCLEOTIDE SEQUENCE</scope>
</reference>
<gene>
    <name evidence="2" type="ORF">LC_TR20024_c0_g1_i1_g.66895</name>
</gene>
<name>A0A1J3FSB4_NOCCA</name>
<dbReference type="EMBL" id="GEVK01005861">
    <property type="protein sequence ID" value="JAU46971.1"/>
    <property type="molecule type" value="Transcribed_RNA"/>
</dbReference>
<evidence type="ECO:0000313" key="2">
    <source>
        <dbReference type="EMBL" id="JAU46971.1"/>
    </source>
</evidence>
<organism evidence="2">
    <name type="scientific">Noccaea caerulescens</name>
    <name type="common">Alpine penny-cress</name>
    <name type="synonym">Thlaspi caerulescens</name>
    <dbReference type="NCBI Taxonomy" id="107243"/>
    <lineage>
        <taxon>Eukaryota</taxon>
        <taxon>Viridiplantae</taxon>
        <taxon>Streptophyta</taxon>
        <taxon>Embryophyta</taxon>
        <taxon>Tracheophyta</taxon>
        <taxon>Spermatophyta</taxon>
        <taxon>Magnoliopsida</taxon>
        <taxon>eudicotyledons</taxon>
        <taxon>Gunneridae</taxon>
        <taxon>Pentapetalae</taxon>
        <taxon>rosids</taxon>
        <taxon>malvids</taxon>
        <taxon>Brassicales</taxon>
        <taxon>Brassicaceae</taxon>
        <taxon>Coluteocarpeae</taxon>
        <taxon>Noccaea</taxon>
    </lineage>
</organism>
<dbReference type="AlphaFoldDB" id="A0A1J3FSB4"/>
<dbReference type="PANTHER" id="PTHR46236">
    <property type="entry name" value="TRAF-LIKE SUPERFAMILY PROTEIN"/>
    <property type="match status" value="1"/>
</dbReference>
<dbReference type="InterPro" id="IPR050804">
    <property type="entry name" value="MCC"/>
</dbReference>